<proteinExistence type="predicted"/>
<feature type="transmembrane region" description="Helical" evidence="1">
    <location>
        <begin position="148"/>
        <end position="169"/>
    </location>
</feature>
<protein>
    <submittedName>
        <fullName evidence="3">Uncharacterized protein</fullName>
    </submittedName>
</protein>
<dbReference type="Proteomes" id="UP000663828">
    <property type="component" value="Unassembled WGS sequence"/>
</dbReference>
<evidence type="ECO:0000256" key="1">
    <source>
        <dbReference type="SAM" id="Phobius"/>
    </source>
</evidence>
<dbReference type="EMBL" id="CAJNOR010001092">
    <property type="protein sequence ID" value="CAF1073084.1"/>
    <property type="molecule type" value="Genomic_DNA"/>
</dbReference>
<sequence length="500" mass="55377">MTLGADEIQLEKQWQTMFPSIISGLFAFYEILCSIGVVGCELGSVLIDKYNCTIYVGFWSGLFLISAWISQVLAVSRCLTRRCATETLILKCISLVFAVCIISFDTYFVITPTACFYSSSLCNSNGTSRGVFYSKTNFNQVKIPLIKAQLAIAAAMFAFDVAYIVMYAVTWKRLKKYERSEAKVSNKSKPMFIDDHRYVVESLPTTDGNVINENESTKVTDLDVVDVHENVTESFPPSTTNHTTKNILVKEATFVVTNAEEMTKLAMPSTIHSVNRTVIITRQTHIGTANKDSNKSSLSASSITANTVSTNAVHHFIREKSTTNVVLPSTTSINALTDNRIDEHTISTISAKTHAWDIDENTGKSLLPTKTTYYDTVNPNESVIKSSRNSISVTHSLSLSDNTESVPPRKNTPIHVWDADTSVVKSLSETNTGINTSLWMDKTTTNPTTSQPIDRDMWTTDEKIAESLPSFSGTNIAAVQTSFIEFPHRSRWSVTSADFL</sequence>
<reference evidence="3" key="1">
    <citation type="submission" date="2021-02" db="EMBL/GenBank/DDBJ databases">
        <authorList>
            <person name="Nowell W R."/>
        </authorList>
    </citation>
    <scope>NUCLEOTIDE SEQUENCE</scope>
</reference>
<keyword evidence="4" id="KW-1185">Reference proteome</keyword>
<organism evidence="3 4">
    <name type="scientific">Adineta ricciae</name>
    <name type="common">Rotifer</name>
    <dbReference type="NCBI Taxonomy" id="249248"/>
    <lineage>
        <taxon>Eukaryota</taxon>
        <taxon>Metazoa</taxon>
        <taxon>Spiralia</taxon>
        <taxon>Gnathifera</taxon>
        <taxon>Rotifera</taxon>
        <taxon>Eurotatoria</taxon>
        <taxon>Bdelloidea</taxon>
        <taxon>Adinetida</taxon>
        <taxon>Adinetidae</taxon>
        <taxon>Adineta</taxon>
    </lineage>
</organism>
<keyword evidence="1" id="KW-0812">Transmembrane</keyword>
<gene>
    <name evidence="2" type="ORF">EDS130_LOCUS11956</name>
    <name evidence="3" type="ORF">XAT740_LOCUS16920</name>
</gene>
<keyword evidence="1" id="KW-0472">Membrane</keyword>
<keyword evidence="1" id="KW-1133">Transmembrane helix</keyword>
<dbReference type="OrthoDB" id="10521509at2759"/>
<evidence type="ECO:0000313" key="4">
    <source>
        <dbReference type="Proteomes" id="UP000663828"/>
    </source>
</evidence>
<dbReference type="EMBL" id="CAJNOJ010000044">
    <property type="protein sequence ID" value="CAF0943624.1"/>
    <property type="molecule type" value="Genomic_DNA"/>
</dbReference>
<name>A0A814M4I5_ADIRI</name>
<feature type="transmembrane region" description="Helical" evidence="1">
    <location>
        <begin position="21"/>
        <end position="47"/>
    </location>
</feature>
<evidence type="ECO:0000313" key="3">
    <source>
        <dbReference type="EMBL" id="CAF1073084.1"/>
    </source>
</evidence>
<feature type="transmembrane region" description="Helical" evidence="1">
    <location>
        <begin position="88"/>
        <end position="110"/>
    </location>
</feature>
<dbReference type="AlphaFoldDB" id="A0A814M4I5"/>
<dbReference type="Proteomes" id="UP000663852">
    <property type="component" value="Unassembled WGS sequence"/>
</dbReference>
<feature type="transmembrane region" description="Helical" evidence="1">
    <location>
        <begin position="53"/>
        <end position="76"/>
    </location>
</feature>
<accession>A0A814M4I5</accession>
<comment type="caution">
    <text evidence="3">The sequence shown here is derived from an EMBL/GenBank/DDBJ whole genome shotgun (WGS) entry which is preliminary data.</text>
</comment>
<evidence type="ECO:0000313" key="2">
    <source>
        <dbReference type="EMBL" id="CAF0943624.1"/>
    </source>
</evidence>